<gene>
    <name evidence="1" type="ORF">EYB58_18430</name>
</gene>
<dbReference type="RefSeq" id="WP_131072107.1">
    <property type="nucleotide sequence ID" value="NZ_CP036313.1"/>
</dbReference>
<name>A0ABX5RJR7_9BACT</name>
<protein>
    <submittedName>
        <fullName evidence="1">Uncharacterized protein</fullName>
    </submittedName>
</protein>
<reference evidence="1 2" key="1">
    <citation type="submission" date="2019-02" db="EMBL/GenBank/DDBJ databases">
        <title>Complete genome sequence of Desulfobacter hydrogenophilus AcRS1.</title>
        <authorList>
            <person name="Marietou A."/>
            <person name="Lund M.B."/>
            <person name="Marshall I.P.G."/>
            <person name="Schreiber L."/>
            <person name="Jorgensen B."/>
        </authorList>
    </citation>
    <scope>NUCLEOTIDE SEQUENCE [LARGE SCALE GENOMIC DNA]</scope>
    <source>
        <strain evidence="1 2">AcRS1</strain>
    </source>
</reference>
<evidence type="ECO:0000313" key="1">
    <source>
        <dbReference type="EMBL" id="QBH14720.1"/>
    </source>
</evidence>
<evidence type="ECO:0000313" key="2">
    <source>
        <dbReference type="Proteomes" id="UP000293902"/>
    </source>
</evidence>
<organism evidence="1 2">
    <name type="scientific">Desulfobacter hydrogenophilus</name>
    <dbReference type="NCBI Taxonomy" id="2291"/>
    <lineage>
        <taxon>Bacteria</taxon>
        <taxon>Pseudomonadati</taxon>
        <taxon>Thermodesulfobacteriota</taxon>
        <taxon>Desulfobacteria</taxon>
        <taxon>Desulfobacterales</taxon>
        <taxon>Desulfobacteraceae</taxon>
        <taxon>Desulfobacter</taxon>
    </lineage>
</organism>
<proteinExistence type="predicted"/>
<keyword evidence="2" id="KW-1185">Reference proteome</keyword>
<dbReference type="EMBL" id="CP036313">
    <property type="protein sequence ID" value="QBH14720.1"/>
    <property type="molecule type" value="Genomic_DNA"/>
</dbReference>
<dbReference type="Proteomes" id="UP000293902">
    <property type="component" value="Chromosome"/>
</dbReference>
<sequence>MGFRISTETVSSLSGNGYMASQSIPDKLFSSFQSIAALGKKYDNEDSPTEQYYGFLTKIEDVSYQAQWSVQFELVPKEWMDVAVLGLKSTVRSQPPASPATLLVFEDASPDDIAKNLSRDVDDIKEGDWYMITLGKGNPALRLRLRKSSSSPYKTKACGKFLGIKKSRKLSRRFRARGKISVKAIMNMLAHMQCDEIGVMDVGAGGCNLVYNDNGVPQFYVDVGLPMFANFNSMPPANPVTGFVGICNPGPCLANNPPVILTHWHWDHYTMAHFSNNAAALRNRHWVVPNQAFGGFANNVFSGIAPMNRHVMPGPLPGVLGGNVHVIQCVALAPAVGFNNTGLAVVVNVDNINNRRALLPGDAAFQCIPGVGAIAGLRWITATHHGSDTNIIAAQIPAAPNAIIGKIAYSYGIRPNGVHCYGHPRAAAINAYHARGWGPRGALDEPATAENRPNSGENPRQRGNILMCNNVIPPPCGVANCPFHVFPKTLV</sequence>
<accession>A0ABX5RJR7</accession>